<proteinExistence type="predicted"/>
<evidence type="ECO:0000256" key="1">
    <source>
        <dbReference type="SAM" id="Coils"/>
    </source>
</evidence>
<name>A0A2P9DRN3_PLARE</name>
<keyword evidence="2" id="KW-0812">Transmembrane</keyword>
<keyword evidence="2" id="KW-0472">Membrane</keyword>
<keyword evidence="3" id="KW-0732">Signal</keyword>
<feature type="chain" id="PRO_5015183689" description="PIR protein" evidence="3">
    <location>
        <begin position="22"/>
        <end position="412"/>
    </location>
</feature>
<dbReference type="Proteomes" id="UP000240500">
    <property type="component" value="Chromosome 14"/>
</dbReference>
<dbReference type="VEuPathDB" id="PlasmoDB:PRG01_1478200"/>
<sequence>MHLIYLKILFFSLLLDTFISSHTNIPRTNNVTPKNVAINISPVGPIPDVITLDYIKENLEQIQLIKDIIIKEKLKKLKVLKKKCKKNKKDKELKNEIENLEREIIDTRKLCNNYIKNEIKEIKSLKDQIIKDKIEKDRWKKDLLIDYELKRLMYKPDIERLKQLYEEYKKEELRVAKLKDNMFKIYQFILYLIPNTIYYTIEFVNNIPELELSLPKFLKKKKKTKSKSFFELWSSLYEILEEKVHKYQIGGYVLGLGLLSGIGKSIHSIVATPAVCIKYATVLAKYSALKFQCSSILPASVNVVSNVSRAAVCQDKLELLKVSCAAATTSPDPATKIVAIIIIVILVIILLVYLYYVIKKSGILENEHVQKVIAPIQTFFDICTNKMKHSFKDMINYKKPSKPNKDKGKLKK</sequence>
<evidence type="ECO:0000256" key="3">
    <source>
        <dbReference type="SAM" id="SignalP"/>
    </source>
</evidence>
<reference evidence="4 5" key="1">
    <citation type="submission" date="2016-09" db="EMBL/GenBank/DDBJ databases">
        <authorList>
            <consortium name="Pathogen Informatics"/>
        </authorList>
    </citation>
    <scope>NUCLEOTIDE SEQUENCE [LARGE SCALE GENOMIC DNA]</scope>
</reference>
<organism evidence="4 5">
    <name type="scientific">Plasmodium reichenowi</name>
    <dbReference type="NCBI Taxonomy" id="5854"/>
    <lineage>
        <taxon>Eukaryota</taxon>
        <taxon>Sar</taxon>
        <taxon>Alveolata</taxon>
        <taxon>Apicomplexa</taxon>
        <taxon>Aconoidasida</taxon>
        <taxon>Haemosporida</taxon>
        <taxon>Plasmodiidae</taxon>
        <taxon>Plasmodium</taxon>
        <taxon>Plasmodium (Laverania)</taxon>
    </lineage>
</organism>
<evidence type="ECO:0000313" key="5">
    <source>
        <dbReference type="Proteomes" id="UP000240500"/>
    </source>
</evidence>
<keyword evidence="2" id="KW-1133">Transmembrane helix</keyword>
<feature type="transmembrane region" description="Helical" evidence="2">
    <location>
        <begin position="337"/>
        <end position="358"/>
    </location>
</feature>
<evidence type="ECO:0008006" key="6">
    <source>
        <dbReference type="Google" id="ProtNLM"/>
    </source>
</evidence>
<feature type="signal peptide" evidence="3">
    <location>
        <begin position="1"/>
        <end position="21"/>
    </location>
</feature>
<evidence type="ECO:0000256" key="2">
    <source>
        <dbReference type="SAM" id="Phobius"/>
    </source>
</evidence>
<evidence type="ECO:0000313" key="4">
    <source>
        <dbReference type="EMBL" id="SOV83685.1"/>
    </source>
</evidence>
<accession>A0A2P9DRN3</accession>
<dbReference type="AlphaFoldDB" id="A0A2P9DRN3"/>
<protein>
    <recommendedName>
        <fullName evidence="6">PIR protein</fullName>
    </recommendedName>
</protein>
<keyword evidence="1" id="KW-0175">Coiled coil</keyword>
<dbReference type="EMBL" id="LT969577">
    <property type="protein sequence ID" value="SOV83685.1"/>
    <property type="molecule type" value="Genomic_DNA"/>
</dbReference>
<dbReference type="VEuPathDB" id="PlasmoDB:PRCDC_1477400"/>
<feature type="coiled-coil region" evidence="1">
    <location>
        <begin position="70"/>
        <end position="117"/>
    </location>
</feature>
<gene>
    <name evidence="4" type="ORF">PRG01_1478200</name>
</gene>
<dbReference type="OrthoDB" id="10485782at2759"/>